<dbReference type="AlphaFoldDB" id="A0A1B6G5V2"/>
<accession>A0A1B6G5V2</accession>
<gene>
    <name evidence="11" type="ORF">g.17137</name>
</gene>
<evidence type="ECO:0000256" key="10">
    <source>
        <dbReference type="RuleBase" id="RU361115"/>
    </source>
</evidence>
<dbReference type="GO" id="GO:0034626">
    <property type="term" value="P:fatty acid elongation, polyunsaturated fatty acid"/>
    <property type="evidence" value="ECO:0007669"/>
    <property type="project" value="TreeGrafter"/>
</dbReference>
<keyword evidence="9 10" id="KW-0275">Fatty acid biosynthesis</keyword>
<feature type="transmembrane region" description="Helical" evidence="10">
    <location>
        <begin position="37"/>
        <end position="57"/>
    </location>
</feature>
<keyword evidence="5 10" id="KW-0276">Fatty acid metabolism</keyword>
<evidence type="ECO:0000256" key="9">
    <source>
        <dbReference type="ARBA" id="ARBA00023160"/>
    </source>
</evidence>
<dbReference type="Pfam" id="PF01151">
    <property type="entry name" value="ELO"/>
    <property type="match status" value="1"/>
</dbReference>
<evidence type="ECO:0000256" key="1">
    <source>
        <dbReference type="ARBA" id="ARBA00004141"/>
    </source>
</evidence>
<feature type="non-terminal residue" evidence="11">
    <location>
        <position position="1"/>
    </location>
</feature>
<protein>
    <recommendedName>
        <fullName evidence="10">Elongation of very long chain fatty acids protein</fullName>
        <ecNumber evidence="10">2.3.1.199</ecNumber>
    </recommendedName>
    <alternativeName>
        <fullName evidence="10">Very-long-chain 3-oxoacyl-CoA synthase</fullName>
    </alternativeName>
</protein>
<dbReference type="PANTHER" id="PTHR11157">
    <property type="entry name" value="FATTY ACID ACYL TRANSFERASE-RELATED"/>
    <property type="match status" value="1"/>
</dbReference>
<keyword evidence="8 10" id="KW-0472">Membrane</keyword>
<feature type="transmembrane region" description="Helical" evidence="10">
    <location>
        <begin position="78"/>
        <end position="101"/>
    </location>
</feature>
<keyword evidence="2 10" id="KW-0444">Lipid biosynthesis</keyword>
<sequence>VGLPLSSEYIMAAIVRSLVTGYQFLMEEYADPRVHDLPLMGSPVPIALVILAYHYFVSTLGPRLMKERPPLDMYYPMLIYNFLQIAINGIFVYKALTLVWLPKRYNFVCEPVDYSNSPIALEIAWYTWLYFIVKVLDLFDTVFMVLRKKNNQVTFLHKYHHIGMVIAGWVGTKYVAGGHSVFFGTVNSLVHTIMYCYYQVMLVRPEYKKDIWWKKHITEIQLIQFVVTTMHGCAGLFSTNCGFPKYLLAFFIPQDVFMFFLFLDFYRKTYRSKKSKEQDKQS</sequence>
<comment type="catalytic activity">
    <reaction evidence="10">
        <text>a very-long-chain acyl-CoA + malonyl-CoA + H(+) = a very-long-chain 3-oxoacyl-CoA + CO2 + CoA</text>
        <dbReference type="Rhea" id="RHEA:32727"/>
        <dbReference type="ChEBI" id="CHEBI:15378"/>
        <dbReference type="ChEBI" id="CHEBI:16526"/>
        <dbReference type="ChEBI" id="CHEBI:57287"/>
        <dbReference type="ChEBI" id="CHEBI:57384"/>
        <dbReference type="ChEBI" id="CHEBI:90725"/>
        <dbReference type="ChEBI" id="CHEBI:90736"/>
        <dbReference type="EC" id="2.3.1.199"/>
    </reaction>
</comment>
<evidence type="ECO:0000256" key="8">
    <source>
        <dbReference type="ARBA" id="ARBA00023136"/>
    </source>
</evidence>
<dbReference type="GO" id="GO:0034625">
    <property type="term" value="P:fatty acid elongation, monounsaturated fatty acid"/>
    <property type="evidence" value="ECO:0007669"/>
    <property type="project" value="TreeGrafter"/>
</dbReference>
<proteinExistence type="inferred from homology"/>
<reference evidence="11" key="1">
    <citation type="submission" date="2015-11" db="EMBL/GenBank/DDBJ databases">
        <title>De novo transcriptome assembly of four potential Pierce s Disease insect vectors from Arizona vineyards.</title>
        <authorList>
            <person name="Tassone E.E."/>
        </authorList>
    </citation>
    <scope>NUCLEOTIDE SEQUENCE</scope>
</reference>
<organism evidence="11">
    <name type="scientific">Cuerna arida</name>
    <dbReference type="NCBI Taxonomy" id="1464854"/>
    <lineage>
        <taxon>Eukaryota</taxon>
        <taxon>Metazoa</taxon>
        <taxon>Ecdysozoa</taxon>
        <taxon>Arthropoda</taxon>
        <taxon>Hexapoda</taxon>
        <taxon>Insecta</taxon>
        <taxon>Pterygota</taxon>
        <taxon>Neoptera</taxon>
        <taxon>Paraneoptera</taxon>
        <taxon>Hemiptera</taxon>
        <taxon>Auchenorrhyncha</taxon>
        <taxon>Membracoidea</taxon>
        <taxon>Cicadellidae</taxon>
        <taxon>Cicadellinae</taxon>
        <taxon>Proconiini</taxon>
        <taxon>Cuerna</taxon>
    </lineage>
</organism>
<dbReference type="EC" id="2.3.1.199" evidence="10"/>
<dbReference type="GO" id="GO:0005789">
    <property type="term" value="C:endoplasmic reticulum membrane"/>
    <property type="evidence" value="ECO:0007669"/>
    <property type="project" value="TreeGrafter"/>
</dbReference>
<name>A0A1B6G5V2_9HEMI</name>
<evidence type="ECO:0000256" key="2">
    <source>
        <dbReference type="ARBA" id="ARBA00022516"/>
    </source>
</evidence>
<dbReference type="PANTHER" id="PTHR11157:SF21">
    <property type="entry name" value="ELONGATION OF VERY LONG CHAIN FATTY ACIDS PROTEIN"/>
    <property type="match status" value="1"/>
</dbReference>
<evidence type="ECO:0000313" key="11">
    <source>
        <dbReference type="EMBL" id="JAS57815.1"/>
    </source>
</evidence>
<evidence type="ECO:0000256" key="4">
    <source>
        <dbReference type="ARBA" id="ARBA00022692"/>
    </source>
</evidence>
<comment type="similarity">
    <text evidence="10">Belongs to the ELO family.</text>
</comment>
<comment type="subcellular location">
    <subcellularLocation>
        <location evidence="1">Membrane</location>
        <topology evidence="1">Multi-pass membrane protein</topology>
    </subcellularLocation>
</comment>
<keyword evidence="4 10" id="KW-0812">Transmembrane</keyword>
<dbReference type="GO" id="GO:0009922">
    <property type="term" value="F:fatty acid elongase activity"/>
    <property type="evidence" value="ECO:0007669"/>
    <property type="project" value="UniProtKB-EC"/>
</dbReference>
<dbReference type="GO" id="GO:0019367">
    <property type="term" value="P:fatty acid elongation, saturated fatty acid"/>
    <property type="evidence" value="ECO:0007669"/>
    <property type="project" value="TreeGrafter"/>
</dbReference>
<evidence type="ECO:0000256" key="5">
    <source>
        <dbReference type="ARBA" id="ARBA00022832"/>
    </source>
</evidence>
<evidence type="ECO:0000256" key="3">
    <source>
        <dbReference type="ARBA" id="ARBA00022679"/>
    </source>
</evidence>
<dbReference type="GO" id="GO:0030148">
    <property type="term" value="P:sphingolipid biosynthetic process"/>
    <property type="evidence" value="ECO:0007669"/>
    <property type="project" value="TreeGrafter"/>
</dbReference>
<feature type="transmembrane region" description="Helical" evidence="10">
    <location>
        <begin position="246"/>
        <end position="266"/>
    </location>
</feature>
<keyword evidence="7 10" id="KW-0443">Lipid metabolism</keyword>
<feature type="transmembrane region" description="Helical" evidence="10">
    <location>
        <begin position="182"/>
        <end position="201"/>
    </location>
</feature>
<dbReference type="InterPro" id="IPR002076">
    <property type="entry name" value="ELO_fam"/>
</dbReference>
<keyword evidence="6 10" id="KW-1133">Transmembrane helix</keyword>
<evidence type="ECO:0000256" key="6">
    <source>
        <dbReference type="ARBA" id="ARBA00022989"/>
    </source>
</evidence>
<dbReference type="EMBL" id="GECZ01011954">
    <property type="protein sequence ID" value="JAS57815.1"/>
    <property type="molecule type" value="Transcribed_RNA"/>
</dbReference>
<evidence type="ECO:0000256" key="7">
    <source>
        <dbReference type="ARBA" id="ARBA00023098"/>
    </source>
</evidence>
<feature type="transmembrane region" description="Helical" evidence="10">
    <location>
        <begin position="123"/>
        <end position="146"/>
    </location>
</feature>
<dbReference type="GO" id="GO:0042761">
    <property type="term" value="P:very long-chain fatty acid biosynthetic process"/>
    <property type="evidence" value="ECO:0007669"/>
    <property type="project" value="TreeGrafter"/>
</dbReference>
<keyword evidence="3 10" id="KW-0808">Transferase</keyword>